<proteinExistence type="inferred from homology"/>
<keyword evidence="11 15" id="KW-0175">Coiled coil</keyword>
<name>A0AAI8YCQ5_9PEZI</name>
<dbReference type="FunFam" id="3.40.50.300:FF:001195">
    <property type="entry name" value="DNA repair protein rad50"/>
    <property type="match status" value="1"/>
</dbReference>
<organism evidence="18 19">
    <name type="scientific">Anthostomella pinea</name>
    <dbReference type="NCBI Taxonomy" id="933095"/>
    <lineage>
        <taxon>Eukaryota</taxon>
        <taxon>Fungi</taxon>
        <taxon>Dikarya</taxon>
        <taxon>Ascomycota</taxon>
        <taxon>Pezizomycotina</taxon>
        <taxon>Sordariomycetes</taxon>
        <taxon>Xylariomycetidae</taxon>
        <taxon>Xylariales</taxon>
        <taxon>Xylariaceae</taxon>
        <taxon>Anthostomella</taxon>
    </lineage>
</organism>
<dbReference type="GO" id="GO:0051880">
    <property type="term" value="F:G-quadruplex DNA binding"/>
    <property type="evidence" value="ECO:0007669"/>
    <property type="project" value="TreeGrafter"/>
</dbReference>
<comment type="catalytic activity">
    <reaction evidence="14">
        <text>ATP + H2O = ADP + phosphate + H(+)</text>
        <dbReference type="Rhea" id="RHEA:13065"/>
        <dbReference type="ChEBI" id="CHEBI:15377"/>
        <dbReference type="ChEBI" id="CHEBI:15378"/>
        <dbReference type="ChEBI" id="CHEBI:30616"/>
        <dbReference type="ChEBI" id="CHEBI:43474"/>
        <dbReference type="ChEBI" id="CHEBI:456216"/>
    </reaction>
</comment>
<evidence type="ECO:0000256" key="6">
    <source>
        <dbReference type="ARBA" id="ARBA00022454"/>
    </source>
</evidence>
<keyword evidence="7" id="KW-0479">Metal-binding</keyword>
<dbReference type="GO" id="GO:0016887">
    <property type="term" value="F:ATP hydrolysis activity"/>
    <property type="evidence" value="ECO:0007669"/>
    <property type="project" value="InterPro"/>
</dbReference>
<evidence type="ECO:0000256" key="11">
    <source>
        <dbReference type="ARBA" id="ARBA00023054"/>
    </source>
</evidence>
<dbReference type="GO" id="GO:0000722">
    <property type="term" value="P:telomere maintenance via recombination"/>
    <property type="evidence" value="ECO:0007669"/>
    <property type="project" value="TreeGrafter"/>
</dbReference>
<reference evidence="18" key="1">
    <citation type="submission" date="2023-10" db="EMBL/GenBank/DDBJ databases">
        <authorList>
            <person name="Hackl T."/>
        </authorList>
    </citation>
    <scope>NUCLEOTIDE SEQUENCE</scope>
</reference>
<dbReference type="GO" id="GO:0030870">
    <property type="term" value="C:Mre11 complex"/>
    <property type="evidence" value="ECO:0007669"/>
    <property type="project" value="InterPro"/>
</dbReference>
<dbReference type="GO" id="GO:0007004">
    <property type="term" value="P:telomere maintenance via telomerase"/>
    <property type="evidence" value="ECO:0007669"/>
    <property type="project" value="TreeGrafter"/>
</dbReference>
<dbReference type="GO" id="GO:0043047">
    <property type="term" value="F:single-stranded telomeric DNA binding"/>
    <property type="evidence" value="ECO:0007669"/>
    <property type="project" value="TreeGrafter"/>
</dbReference>
<keyword evidence="19" id="KW-1185">Reference proteome</keyword>
<evidence type="ECO:0000256" key="1">
    <source>
        <dbReference type="ARBA" id="ARBA00001947"/>
    </source>
</evidence>
<dbReference type="NCBIfam" id="TIGR00606">
    <property type="entry name" value="rad50"/>
    <property type="match status" value="1"/>
</dbReference>
<evidence type="ECO:0000259" key="17">
    <source>
        <dbReference type="Pfam" id="PF13476"/>
    </source>
</evidence>
<dbReference type="GO" id="GO:0006302">
    <property type="term" value="P:double-strand break repair"/>
    <property type="evidence" value="ECO:0007669"/>
    <property type="project" value="InterPro"/>
</dbReference>
<dbReference type="GO" id="GO:0003691">
    <property type="term" value="F:double-stranded telomeric DNA binding"/>
    <property type="evidence" value="ECO:0007669"/>
    <property type="project" value="TreeGrafter"/>
</dbReference>
<feature type="domain" description="Rad50/SbcC-type AAA" evidence="17">
    <location>
        <begin position="6"/>
        <end position="248"/>
    </location>
</feature>
<evidence type="ECO:0000256" key="5">
    <source>
        <dbReference type="ARBA" id="ARBA00017893"/>
    </source>
</evidence>
<comment type="subcellular location">
    <subcellularLocation>
        <location evidence="3">Chromosome</location>
    </subcellularLocation>
    <subcellularLocation>
        <location evidence="2">Nucleus</location>
    </subcellularLocation>
</comment>
<dbReference type="Gene3D" id="3.40.50.300">
    <property type="entry name" value="P-loop containing nucleotide triphosphate hydrolases"/>
    <property type="match status" value="2"/>
</dbReference>
<evidence type="ECO:0000256" key="12">
    <source>
        <dbReference type="ARBA" id="ARBA00023204"/>
    </source>
</evidence>
<dbReference type="EMBL" id="CAUWAG010000003">
    <property type="protein sequence ID" value="CAJ2499907.1"/>
    <property type="molecule type" value="Genomic_DNA"/>
</dbReference>
<comment type="caution">
    <text evidence="18">The sequence shown here is derived from an EMBL/GenBank/DDBJ whole genome shotgun (WGS) entry which is preliminary data.</text>
</comment>
<dbReference type="InterPro" id="IPR004584">
    <property type="entry name" value="Rad50_eukaryotes"/>
</dbReference>
<feature type="coiled-coil region" evidence="15">
    <location>
        <begin position="1029"/>
        <end position="1075"/>
    </location>
</feature>
<feature type="coiled-coil region" evidence="15">
    <location>
        <begin position="394"/>
        <end position="421"/>
    </location>
</feature>
<evidence type="ECO:0000256" key="16">
    <source>
        <dbReference type="SAM" id="MobiDB-lite"/>
    </source>
</evidence>
<dbReference type="FunFam" id="3.40.50.300:FF:000947">
    <property type="entry name" value="DNA repair protein RAD50"/>
    <property type="match status" value="1"/>
</dbReference>
<keyword evidence="8" id="KW-0227">DNA damage</keyword>
<dbReference type="Pfam" id="PF13476">
    <property type="entry name" value="AAA_23"/>
    <property type="match status" value="1"/>
</dbReference>
<keyword evidence="10" id="KW-0862">Zinc</keyword>
<keyword evidence="13" id="KW-0539">Nucleus</keyword>
<keyword evidence="12" id="KW-0234">DNA repair</keyword>
<dbReference type="Proteomes" id="UP001295740">
    <property type="component" value="Unassembled WGS sequence"/>
</dbReference>
<evidence type="ECO:0000256" key="2">
    <source>
        <dbReference type="ARBA" id="ARBA00004123"/>
    </source>
</evidence>
<dbReference type="SUPFAM" id="SSF52540">
    <property type="entry name" value="P-loop containing nucleoside triphosphate hydrolases"/>
    <property type="match status" value="2"/>
</dbReference>
<dbReference type="InterPro" id="IPR027417">
    <property type="entry name" value="P-loop_NTPase"/>
</dbReference>
<evidence type="ECO:0000256" key="13">
    <source>
        <dbReference type="ARBA" id="ARBA00023242"/>
    </source>
</evidence>
<sequence length="1310" mass="150599">MSKIDKLSITGIRSFSHLQAQSITFFTPLTLIVGYNGSGKTTIIECLKYATTGELPPNSKGGAFIHEPNLCNEREIMAQVKLKYMVAPETTYVVTRSLQLTVKRTNARSQKTLDGSLWSRHHGETNSLSNKDIVLNTKVPETLGVGAAILDAVIFCHQDESLWPMSEPAALKKRFDEIFEALKYTKAIDNIKTIRKQHGEKLTKLKLEEGTNKVNKDKGERCEERMTALSDEIEQLRLQCEETLEQMEEAEQNAKELHEQANNFLRIVNDLQSKTDELRYRRKTLEESKARMEELSESDEQLRDDLAQHQERAARYEQELHTSSSQYQQYKDQLEEYRREMSQKLAEQGRHQSDKAKYERQLGSRVELVRQAAQSHGMRGFDGDLDDQKVRAFYDRIQKLLSDKKREVERLQSENATERESHGAAIAELLGQKQQVTGSRVSAGQKVAACEKRITALRRELSLVEVDEGAKAELDSESKELEHKFQQSSQELQNAAFDEKLQEENDRLQQLESQASRLSRELNESTQLLSDRAQLEVRKTELTQKKRKLSTLTGTWTDKLSTMVDRSWEPSTIEREFQKTLQLKTQAYDEAIRKCDDTNQQLKTIQASLTNAKDRAKKRNAEIERCKSAVLHALQEVDSEKEWTVESLPAEIERVEEQILDLEKGISLWEHLGEFYLACQKVMNKKNRCDLCERPFADVNEKSKLAAKIKSMLEGVKKEEEQGLLADCEELLGQLRTVRPQCETYSRLMSEKADSDQELRAIQEKEENMVRRLEEMDEIVRGKQEERYDLESMSKTVLNIAQTLKDIEEAESQIDRIMSQQQSSGTVRGTQEISDLQDQCAEQRKRVKNQIDKLSGEKQRMRDVVNSLELARSELRNKLSHAIRQLEKKKDFQNQIQSQKDEIHKEKETIQKADADLTAIEPEIAKARAIRDDASERGRARVNKVTDERDALANSVSDLKKIDGDIQEYLDRGGPANLRSSERATQKLEEAIRVIDQDMNDLTVRSNKMKEDQAKGDGKKRNIEDNLTYRKALRDVEELRRDIRQLESRNASEDYDRLEQQAKVHENRRHMLNAERGAMMGSMKTKDDELAHKLKEWNMEYKDAAQKYRETHIKVETTKAAIEDLGRYGAALNNAIMKYHALKMEEVNRIAGDLWQRTYQGTDIDTILIKSDSEATSGRSSYNYRVCMVKQGTEMDMRGRCSAGQKVLASIVIRLALAESFGVGCGLIALDEPTTNLDRDNIRSLAESLHEIIKARRSQSNFQLIVITHDEDFLRHMQCSEFCEEFFRVSRDSNQNSIIKRETISSIVSG</sequence>
<evidence type="ECO:0000256" key="14">
    <source>
        <dbReference type="ARBA" id="ARBA00049360"/>
    </source>
</evidence>
<dbReference type="GO" id="GO:0000794">
    <property type="term" value="C:condensed nuclear chromosome"/>
    <property type="evidence" value="ECO:0007669"/>
    <property type="project" value="TreeGrafter"/>
</dbReference>
<evidence type="ECO:0000256" key="15">
    <source>
        <dbReference type="SAM" id="Coils"/>
    </source>
</evidence>
<dbReference type="PANTHER" id="PTHR18867">
    <property type="entry name" value="RAD50"/>
    <property type="match status" value="1"/>
</dbReference>
<evidence type="ECO:0000256" key="4">
    <source>
        <dbReference type="ARBA" id="ARBA00009439"/>
    </source>
</evidence>
<feature type="coiled-coil region" evidence="15">
    <location>
        <begin position="588"/>
        <end position="615"/>
    </location>
</feature>
<dbReference type="PANTHER" id="PTHR18867:SF12">
    <property type="entry name" value="DNA REPAIR PROTEIN RAD50"/>
    <property type="match status" value="1"/>
</dbReference>
<keyword evidence="9" id="KW-0378">Hydrolase</keyword>
<feature type="coiled-coil region" evidence="15">
    <location>
        <begin position="745"/>
        <end position="916"/>
    </location>
</feature>
<feature type="region of interest" description="Disordered" evidence="16">
    <location>
        <begin position="341"/>
        <end position="360"/>
    </location>
</feature>
<comment type="cofactor">
    <cofactor evidence="1">
        <name>Zn(2+)</name>
        <dbReference type="ChEBI" id="CHEBI:29105"/>
    </cofactor>
</comment>
<evidence type="ECO:0000256" key="3">
    <source>
        <dbReference type="ARBA" id="ARBA00004286"/>
    </source>
</evidence>
<evidence type="ECO:0000256" key="8">
    <source>
        <dbReference type="ARBA" id="ARBA00022763"/>
    </source>
</evidence>
<feature type="coiled-coil region" evidence="15">
    <location>
        <begin position="471"/>
        <end position="552"/>
    </location>
</feature>
<accession>A0AAI8YCQ5</accession>
<dbReference type="Pfam" id="PF13558">
    <property type="entry name" value="SbcC_Walker_B"/>
    <property type="match status" value="1"/>
</dbReference>
<evidence type="ECO:0000256" key="10">
    <source>
        <dbReference type="ARBA" id="ARBA00022833"/>
    </source>
</evidence>
<evidence type="ECO:0000313" key="19">
    <source>
        <dbReference type="Proteomes" id="UP001295740"/>
    </source>
</evidence>
<evidence type="ECO:0000256" key="9">
    <source>
        <dbReference type="ARBA" id="ARBA00022801"/>
    </source>
</evidence>
<evidence type="ECO:0000313" key="18">
    <source>
        <dbReference type="EMBL" id="CAJ2499907.1"/>
    </source>
</evidence>
<dbReference type="InterPro" id="IPR038729">
    <property type="entry name" value="Rad50/SbcC_AAA"/>
</dbReference>
<dbReference type="GO" id="GO:0070192">
    <property type="term" value="P:chromosome organization involved in meiotic cell cycle"/>
    <property type="evidence" value="ECO:0007669"/>
    <property type="project" value="TreeGrafter"/>
</dbReference>
<comment type="similarity">
    <text evidence="4">Belongs to the SMC family. RAD50 subfamily.</text>
</comment>
<dbReference type="GO" id="GO:0046872">
    <property type="term" value="F:metal ion binding"/>
    <property type="evidence" value="ECO:0007669"/>
    <property type="project" value="UniProtKB-KW"/>
</dbReference>
<evidence type="ECO:0000256" key="7">
    <source>
        <dbReference type="ARBA" id="ARBA00022723"/>
    </source>
</evidence>
<gene>
    <name evidence="18" type="ORF">KHLLAP_LOCUS375</name>
</gene>
<keyword evidence="6" id="KW-0158">Chromosome</keyword>
<protein>
    <recommendedName>
        <fullName evidence="5">DNA repair protein RAD50</fullName>
    </recommendedName>
</protein>